<accession>A0A2N5RXB8</accession>
<sequence length="267" mass="29904">MQNILELPQEIIELVFSELISSTWAPHSYKIIGPLRLVYRAWADWIYAHHLYRQLRFGSASQALAFIDHFGRRSRIVLRAKCQYLQVANIWTSEHPPHQRQINYLDNLQLNLFGIPSGLAAADVSSFNTLMMEAQGLRSLTLASPVLLPCKPELMAGIKYPPITHLEVEANKDFDSDALILSISIALKPSVKHLTVHDFAFVTVIPALVPIYETLRETIEVLVVNHGSCLSPILHLMFLALRVPVVHDGLDSFANLLSQGLSSQAPI</sequence>
<reference evidence="1 2" key="1">
    <citation type="submission" date="2017-11" db="EMBL/GenBank/DDBJ databases">
        <title>De novo assembly and phasing of dikaryotic genomes from two isolates of Puccinia coronata f. sp. avenae, the causal agent of oat crown rust.</title>
        <authorList>
            <person name="Miller M.E."/>
            <person name="Zhang Y."/>
            <person name="Omidvar V."/>
            <person name="Sperschneider J."/>
            <person name="Schwessinger B."/>
            <person name="Raley C."/>
            <person name="Palmer J.M."/>
            <person name="Garnica D."/>
            <person name="Upadhyaya N."/>
            <person name="Rathjen J."/>
            <person name="Taylor J.M."/>
            <person name="Park R.F."/>
            <person name="Dodds P.N."/>
            <person name="Hirsch C.D."/>
            <person name="Kianian S.F."/>
            <person name="Figueroa M."/>
        </authorList>
    </citation>
    <scope>NUCLEOTIDE SEQUENCE [LARGE SCALE GENOMIC DNA]</scope>
    <source>
        <strain evidence="1">12NC29</strain>
    </source>
</reference>
<gene>
    <name evidence="1" type="ORF">PCANC_27859</name>
</gene>
<dbReference type="EMBL" id="PGCJ01001412">
    <property type="protein sequence ID" value="PLW05624.1"/>
    <property type="molecule type" value="Genomic_DNA"/>
</dbReference>
<dbReference type="AlphaFoldDB" id="A0A2N5RXB8"/>
<organism evidence="1 2">
    <name type="scientific">Puccinia coronata f. sp. avenae</name>
    <dbReference type="NCBI Taxonomy" id="200324"/>
    <lineage>
        <taxon>Eukaryota</taxon>
        <taxon>Fungi</taxon>
        <taxon>Dikarya</taxon>
        <taxon>Basidiomycota</taxon>
        <taxon>Pucciniomycotina</taxon>
        <taxon>Pucciniomycetes</taxon>
        <taxon>Pucciniales</taxon>
        <taxon>Pucciniaceae</taxon>
        <taxon>Puccinia</taxon>
    </lineage>
</organism>
<keyword evidence="2" id="KW-1185">Reference proteome</keyword>
<evidence type="ECO:0000313" key="2">
    <source>
        <dbReference type="Proteomes" id="UP000235388"/>
    </source>
</evidence>
<name>A0A2N5RXB8_9BASI</name>
<comment type="caution">
    <text evidence="1">The sequence shown here is derived from an EMBL/GenBank/DDBJ whole genome shotgun (WGS) entry which is preliminary data.</text>
</comment>
<dbReference type="OrthoDB" id="2500352at2759"/>
<protein>
    <recommendedName>
        <fullName evidence="3">F-box domain-containing protein</fullName>
    </recommendedName>
</protein>
<proteinExistence type="predicted"/>
<dbReference type="Proteomes" id="UP000235388">
    <property type="component" value="Unassembled WGS sequence"/>
</dbReference>
<evidence type="ECO:0000313" key="1">
    <source>
        <dbReference type="EMBL" id="PLW05624.1"/>
    </source>
</evidence>
<evidence type="ECO:0008006" key="3">
    <source>
        <dbReference type="Google" id="ProtNLM"/>
    </source>
</evidence>